<name>A0ACC2PSZ3_9HYME</name>
<keyword evidence="2" id="KW-1185">Reference proteome</keyword>
<dbReference type="EMBL" id="CM056741">
    <property type="protein sequence ID" value="KAJ8686071.1"/>
    <property type="molecule type" value="Genomic_DNA"/>
</dbReference>
<dbReference type="Proteomes" id="UP001239111">
    <property type="component" value="Chromosome 1"/>
</dbReference>
<evidence type="ECO:0000313" key="2">
    <source>
        <dbReference type="Proteomes" id="UP001239111"/>
    </source>
</evidence>
<sequence>MAFSNIRDLSSSWGFQDYGPIFEGEGVDLSTLPLLTEESLEDLIPRIGPRLKFSNMLKKYLKDSRESSPSTSTAGAREIIDFESLIDDTPLLVMAPSDVQIDANAQNDQMMRNPGLSQAPEASRAYEALRTPEHLRASGAPRAPESPRVPDTPKAPEPPKKRSYNKVSGNSVFEYIQQSPDGDALLKNYVKKPFTTASRQTVVAIIIKAEMKNGCETKISPNRFKVLAQEICEIFPEESASTYYIEGRTAPNGQHVVPKGKLYNRYITVTRPYRKSGARPSSRKKSTDQQRVAEKPETDSAEEVPDDVLTDLEWLKIYKEPWSTILKKWPRTLPERRKILLRDPAPVAKKRRTGFQPPVDESVISEYIAMFPPLRLATGILLLDDDFRGLYPNVETNQLFACWPDVSQKIKDLHQIEDDLSDLELFKAFAALFEPTLITTGARWRPTRVEIVEGFILHVKVISDLESALSHLRQKAKSVKRTLQPLPVIVDNNVQGVPPLCYVVIDSLRYRVESVLSAVDLCFKSFFALHAQYPIQSEGPWLLLQRAIYGIETPWDKIIPRVEELLPQF</sequence>
<protein>
    <submittedName>
        <fullName evidence="1">Uncharacterized protein</fullName>
    </submittedName>
</protein>
<evidence type="ECO:0000313" key="1">
    <source>
        <dbReference type="EMBL" id="KAJ8686071.1"/>
    </source>
</evidence>
<gene>
    <name evidence="1" type="ORF">QAD02_021865</name>
</gene>
<reference evidence="1" key="1">
    <citation type="submission" date="2023-04" db="EMBL/GenBank/DDBJ databases">
        <title>A chromosome-level genome assembly of the parasitoid wasp Eretmocerus hayati.</title>
        <authorList>
            <person name="Zhong Y."/>
            <person name="Liu S."/>
            <person name="Liu Y."/>
        </authorList>
    </citation>
    <scope>NUCLEOTIDE SEQUENCE</scope>
    <source>
        <strain evidence="1">ZJU_SS_LIU_2023</strain>
    </source>
</reference>
<accession>A0ACC2PSZ3</accession>
<organism evidence="1 2">
    <name type="scientific">Eretmocerus hayati</name>
    <dbReference type="NCBI Taxonomy" id="131215"/>
    <lineage>
        <taxon>Eukaryota</taxon>
        <taxon>Metazoa</taxon>
        <taxon>Ecdysozoa</taxon>
        <taxon>Arthropoda</taxon>
        <taxon>Hexapoda</taxon>
        <taxon>Insecta</taxon>
        <taxon>Pterygota</taxon>
        <taxon>Neoptera</taxon>
        <taxon>Endopterygota</taxon>
        <taxon>Hymenoptera</taxon>
        <taxon>Apocrita</taxon>
        <taxon>Proctotrupomorpha</taxon>
        <taxon>Chalcidoidea</taxon>
        <taxon>Aphelinidae</taxon>
        <taxon>Aphelininae</taxon>
        <taxon>Eretmocerus</taxon>
    </lineage>
</organism>
<comment type="caution">
    <text evidence="1">The sequence shown here is derived from an EMBL/GenBank/DDBJ whole genome shotgun (WGS) entry which is preliminary data.</text>
</comment>
<proteinExistence type="predicted"/>